<comment type="catalytic activity">
    <reaction evidence="8">
        <text>3-phosphoshikimate + phosphoenolpyruvate = 5-O-(1-carboxyvinyl)-3-phosphoshikimate + phosphate</text>
        <dbReference type="Rhea" id="RHEA:21256"/>
        <dbReference type="ChEBI" id="CHEBI:43474"/>
        <dbReference type="ChEBI" id="CHEBI:57701"/>
        <dbReference type="ChEBI" id="CHEBI:58702"/>
        <dbReference type="ChEBI" id="CHEBI:145989"/>
        <dbReference type="EC" id="2.5.1.19"/>
    </reaction>
    <physiologicalReaction direction="left-to-right" evidence="8">
        <dbReference type="Rhea" id="RHEA:21257"/>
    </physiologicalReaction>
</comment>
<dbReference type="GO" id="GO:0003866">
    <property type="term" value="F:3-phosphoshikimate 1-carboxyvinyltransferase activity"/>
    <property type="evidence" value="ECO:0007669"/>
    <property type="project" value="UniProtKB-EC"/>
</dbReference>
<dbReference type="PANTHER" id="PTHR21090">
    <property type="entry name" value="AROM/DEHYDROQUINATE SYNTHASE"/>
    <property type="match status" value="1"/>
</dbReference>
<dbReference type="PATRIC" id="fig|1227271.3.peg.158"/>
<dbReference type="HOGENOM" id="CLU_024321_0_0_10"/>
<dbReference type="PIRSF" id="PIRSF000505">
    <property type="entry name" value="EPSPS"/>
    <property type="match status" value="1"/>
</dbReference>
<name>A0A0E2LT91_PORGN</name>
<organism evidence="10 11">
    <name type="scientific">Porphyromonas gingivalis F0570</name>
    <dbReference type="NCBI Taxonomy" id="1227271"/>
    <lineage>
        <taxon>Bacteria</taxon>
        <taxon>Pseudomonadati</taxon>
        <taxon>Bacteroidota</taxon>
        <taxon>Bacteroidia</taxon>
        <taxon>Bacteroidales</taxon>
        <taxon>Porphyromonadaceae</taxon>
        <taxon>Porphyromonas</taxon>
    </lineage>
</organism>
<dbReference type="Pfam" id="PF00275">
    <property type="entry name" value="EPSP_synthase"/>
    <property type="match status" value="1"/>
</dbReference>
<dbReference type="EMBL" id="AWUW01000009">
    <property type="protein sequence ID" value="ERJ68888.1"/>
    <property type="molecule type" value="Genomic_DNA"/>
</dbReference>
<dbReference type="PANTHER" id="PTHR21090:SF5">
    <property type="entry name" value="PENTAFUNCTIONAL AROM POLYPEPTIDE"/>
    <property type="match status" value="1"/>
</dbReference>
<protein>
    <recommendedName>
        <fullName evidence="3">3-phosphoshikimate 1-carboxyvinyltransferase</fullName>
        <ecNumber evidence="3">2.5.1.19</ecNumber>
    </recommendedName>
    <alternativeName>
        <fullName evidence="7">5-enolpyruvylshikimate-3-phosphate synthase</fullName>
    </alternativeName>
</protein>
<evidence type="ECO:0000256" key="2">
    <source>
        <dbReference type="ARBA" id="ARBA00009948"/>
    </source>
</evidence>
<proteinExistence type="inferred from homology"/>
<dbReference type="UniPathway" id="UPA00053">
    <property type="reaction ID" value="UER00089"/>
</dbReference>
<dbReference type="GO" id="GO:0009073">
    <property type="term" value="P:aromatic amino acid family biosynthetic process"/>
    <property type="evidence" value="ECO:0007669"/>
    <property type="project" value="UniProtKB-KW"/>
</dbReference>
<dbReference type="GO" id="GO:0008652">
    <property type="term" value="P:amino acid biosynthetic process"/>
    <property type="evidence" value="ECO:0007669"/>
    <property type="project" value="UniProtKB-KW"/>
</dbReference>
<evidence type="ECO:0000256" key="8">
    <source>
        <dbReference type="ARBA" id="ARBA00044633"/>
    </source>
</evidence>
<dbReference type="EC" id="2.5.1.19" evidence="3"/>
<keyword evidence="6" id="KW-0057">Aromatic amino acid biosynthesis</keyword>
<evidence type="ECO:0000256" key="5">
    <source>
        <dbReference type="ARBA" id="ARBA00022679"/>
    </source>
</evidence>
<gene>
    <name evidence="10" type="ORF">HMPREF1555_00169</name>
</gene>
<keyword evidence="4" id="KW-0028">Amino-acid biosynthesis</keyword>
<accession>A0A0E2LT91</accession>
<dbReference type="InterPro" id="IPR006264">
    <property type="entry name" value="EPSP_synthase"/>
</dbReference>
<reference evidence="10 11" key="1">
    <citation type="submission" date="2013-06" db="EMBL/GenBank/DDBJ databases">
        <authorList>
            <person name="Weinstock G."/>
            <person name="Sodergren E."/>
            <person name="Lobos E.A."/>
            <person name="Fulton L."/>
            <person name="Fulton R."/>
            <person name="Courtney L."/>
            <person name="Fronick C."/>
            <person name="O'Laughlin M."/>
            <person name="Godfrey J."/>
            <person name="Wilson R.M."/>
            <person name="Miner T."/>
            <person name="Farmer C."/>
            <person name="Delehaunty K."/>
            <person name="Cordes M."/>
            <person name="Minx P."/>
            <person name="Tomlinson C."/>
            <person name="Chen J."/>
            <person name="Wollam A."/>
            <person name="Pepin K.H."/>
            <person name="Bhonagiri V."/>
            <person name="Zhang X."/>
            <person name="Warren W."/>
            <person name="Mitreva M."/>
            <person name="Mardis E.R."/>
            <person name="Wilson R.K."/>
        </authorList>
    </citation>
    <scope>NUCLEOTIDE SEQUENCE [LARGE SCALE GENOMIC DNA]</scope>
    <source>
        <strain evidence="10 11">F0570</strain>
    </source>
</reference>
<evidence type="ECO:0000256" key="4">
    <source>
        <dbReference type="ARBA" id="ARBA00022605"/>
    </source>
</evidence>
<dbReference type="SUPFAM" id="SSF55205">
    <property type="entry name" value="EPT/RTPC-like"/>
    <property type="match status" value="1"/>
</dbReference>
<dbReference type="PROSITE" id="PS00885">
    <property type="entry name" value="EPSP_SYNTHASE_2"/>
    <property type="match status" value="1"/>
</dbReference>
<dbReference type="Proteomes" id="UP000016630">
    <property type="component" value="Unassembled WGS sequence"/>
</dbReference>
<comment type="similarity">
    <text evidence="2">Belongs to the EPSP synthase family.</text>
</comment>
<dbReference type="InterPro" id="IPR023193">
    <property type="entry name" value="EPSP_synthase_CS"/>
</dbReference>
<dbReference type="InterPro" id="IPR001986">
    <property type="entry name" value="Enolpyruvate_Tfrase_dom"/>
</dbReference>
<comment type="caution">
    <text evidence="10">The sequence shown here is derived from an EMBL/GenBank/DDBJ whole genome shotgun (WGS) entry which is preliminary data.</text>
</comment>
<evidence type="ECO:0000313" key="11">
    <source>
        <dbReference type="Proteomes" id="UP000016630"/>
    </source>
</evidence>
<evidence type="ECO:0000313" key="10">
    <source>
        <dbReference type="EMBL" id="ERJ68888.1"/>
    </source>
</evidence>
<evidence type="ECO:0000256" key="1">
    <source>
        <dbReference type="ARBA" id="ARBA00004811"/>
    </source>
</evidence>
<dbReference type="GO" id="GO:0009423">
    <property type="term" value="P:chorismate biosynthetic process"/>
    <property type="evidence" value="ECO:0007669"/>
    <property type="project" value="UniProtKB-UniPathway"/>
</dbReference>
<keyword evidence="5 10" id="KW-0808">Transferase</keyword>
<evidence type="ECO:0000256" key="3">
    <source>
        <dbReference type="ARBA" id="ARBA00012450"/>
    </source>
</evidence>
<dbReference type="InterPro" id="IPR036968">
    <property type="entry name" value="Enolpyruvate_Tfrase_sf"/>
</dbReference>
<evidence type="ECO:0000256" key="7">
    <source>
        <dbReference type="ARBA" id="ARBA00030046"/>
    </source>
</evidence>
<evidence type="ECO:0000259" key="9">
    <source>
        <dbReference type="Pfam" id="PF00275"/>
    </source>
</evidence>
<comment type="pathway">
    <text evidence="1">Metabolic intermediate biosynthesis; chorismate biosynthesis; chorismate from D-erythrose 4-phosphate and phosphoenolpyruvate: step 6/7.</text>
</comment>
<feature type="domain" description="Enolpyruvate transferase" evidence="9">
    <location>
        <begin position="70"/>
        <end position="423"/>
    </location>
</feature>
<evidence type="ECO:0000256" key="6">
    <source>
        <dbReference type="ARBA" id="ARBA00023141"/>
    </source>
</evidence>
<dbReference type="AlphaFoldDB" id="A0A0E2LT91"/>
<sequence length="435" mass="47568">MTVGALLFSADRCFHAMKRLHCTFNPKSQTVDVSLRLPPSKSEWIRLLLLRAMSGEVLAPLEGDAPSDVRTVHRILTSDISDEVNVRDAGTAMRFLTAYMARFASRPVRLYGTERMCARPIRPLVEALRSLGADVIYERVEDFPPLLIRPAAMRGGTVCVDAGVSSQFVSALLLIAPTLRGGLSIKLENREVSAPYTDMTCRLLTAFGIEIERSEDSITVGERPFVAPTEWYPSADWSAAGYIYNMVAVGELSGSVSLPGLLPPEESMQADSRAATLFGRLGVVTEKTDSGITLSYSPVRCTDDFGTEDVRDCPDLVPTLAVCCLLKRVPFCLTGVGHLRLKECDRLAAICTEARKLGYVVRSDKDALLWDGERCTPEELPVIRVYDDHRMAMAFAAAAVLSKKGVMIEDAGVVGKSFPGFFSVSRLLGFDGEEI</sequence>
<dbReference type="InterPro" id="IPR013792">
    <property type="entry name" value="RNA3'P_cycl/enolpyr_Trfase_a/b"/>
</dbReference>
<dbReference type="Gene3D" id="3.65.10.10">
    <property type="entry name" value="Enolpyruvate transferase domain"/>
    <property type="match status" value="2"/>
</dbReference>